<proteinExistence type="predicted"/>
<reference evidence="2 5" key="1">
    <citation type="submission" date="2020-08" db="EMBL/GenBank/DDBJ databases">
        <title>Sequencing the genomes of 1000 actinobacteria strains.</title>
        <authorList>
            <person name="Klenk H.-P."/>
        </authorList>
    </citation>
    <scope>NUCLEOTIDE SEQUENCE [LARGE SCALE GENOMIC DNA]</scope>
    <source>
        <strain evidence="2 5">DSM 45584</strain>
    </source>
</reference>
<feature type="domain" description="Transposase IS701-like DDE" evidence="1">
    <location>
        <begin position="14"/>
        <end position="257"/>
    </location>
</feature>
<gene>
    <name evidence="2" type="ORF">BJ970_001764</name>
    <name evidence="3" type="ORF">BJ970_001910</name>
    <name evidence="4" type="ORF">BJ970_005035</name>
</gene>
<dbReference type="Pfam" id="PF13546">
    <property type="entry name" value="DDE_5"/>
    <property type="match status" value="1"/>
</dbReference>
<dbReference type="RefSeq" id="WP_184725761.1">
    <property type="nucleotide sequence ID" value="NZ_JACHIW010000001.1"/>
</dbReference>
<evidence type="ECO:0000313" key="5">
    <source>
        <dbReference type="Proteomes" id="UP000584374"/>
    </source>
</evidence>
<dbReference type="EMBL" id="JACHIW010000001">
    <property type="protein sequence ID" value="MBB5154230.1"/>
    <property type="molecule type" value="Genomic_DNA"/>
</dbReference>
<evidence type="ECO:0000313" key="3">
    <source>
        <dbReference type="EMBL" id="MBB5154376.1"/>
    </source>
</evidence>
<keyword evidence="5" id="KW-1185">Reference proteome</keyword>
<dbReference type="EMBL" id="JACHIW010000001">
    <property type="protein sequence ID" value="MBB5154376.1"/>
    <property type="molecule type" value="Genomic_DNA"/>
</dbReference>
<dbReference type="InterPro" id="IPR012337">
    <property type="entry name" value="RNaseH-like_sf"/>
</dbReference>
<organism evidence="2 5">
    <name type="scientific">Saccharopolyspora phatthalungensis</name>
    <dbReference type="NCBI Taxonomy" id="664693"/>
    <lineage>
        <taxon>Bacteria</taxon>
        <taxon>Bacillati</taxon>
        <taxon>Actinomycetota</taxon>
        <taxon>Actinomycetes</taxon>
        <taxon>Pseudonocardiales</taxon>
        <taxon>Pseudonocardiaceae</taxon>
        <taxon>Saccharopolyspora</taxon>
    </lineage>
</organism>
<dbReference type="AlphaFoldDB" id="A0A840Q2S1"/>
<dbReference type="InterPro" id="IPR038721">
    <property type="entry name" value="IS701-like_DDE_dom"/>
</dbReference>
<sequence length="435" mass="49148">MTLPASLAVVVEAFRGCFTAPSFQTFTMLVAGLITQTGRGTVCGMLTAAGMAGRRHHDWAHRFFAEARWSADRLGLTLAALLVDRLLDTDAVIEIAVDDTLFRRSGRKIHAAAWHHDPTSPSPVKTTGWGHCWVVAGLVLHPSWSRRPVCLPVLARLWRPGGTPKPQQARELIELLAARLPGRRFHVVADAFYGTRHWRGLPAHLSLTTRPRSNAALHEIHEPLPGVVGRPRYKGPKTTLAEIAEHQHWRTVTVTRYGRTETTRLLEHRCLWPHILLRQHARVILVHDGRPRRDGRAWDLALITTDLDTPAEQIIERYAARWAIEVTFHQAKHDLGAGQARNRTPHAVERTVPFGLVCYSLVYLWYALAGHDPTDVTDRRRTAPWYTTKTEPSYQDMLIKLRRVLIAEQFRPTPPRPPTPQETLQVHHAWATATA</sequence>
<accession>A0A840Q2S1</accession>
<dbReference type="Proteomes" id="UP000584374">
    <property type="component" value="Unassembled WGS sequence"/>
</dbReference>
<dbReference type="EMBL" id="JACHIW010000001">
    <property type="protein sequence ID" value="MBB5157501.1"/>
    <property type="molecule type" value="Genomic_DNA"/>
</dbReference>
<evidence type="ECO:0000259" key="1">
    <source>
        <dbReference type="Pfam" id="PF13546"/>
    </source>
</evidence>
<evidence type="ECO:0000313" key="2">
    <source>
        <dbReference type="EMBL" id="MBB5154230.1"/>
    </source>
</evidence>
<evidence type="ECO:0000313" key="4">
    <source>
        <dbReference type="EMBL" id="MBB5157501.1"/>
    </source>
</evidence>
<comment type="caution">
    <text evidence="2">The sequence shown here is derived from an EMBL/GenBank/DDBJ whole genome shotgun (WGS) entry which is preliminary data.</text>
</comment>
<dbReference type="SUPFAM" id="SSF53098">
    <property type="entry name" value="Ribonuclease H-like"/>
    <property type="match status" value="1"/>
</dbReference>
<name>A0A840Q2S1_9PSEU</name>
<protein>
    <recommendedName>
        <fullName evidence="1">Transposase IS701-like DDE domain-containing protein</fullName>
    </recommendedName>
</protein>